<reference evidence="7 8" key="1">
    <citation type="journal article" date="2016" name="Nat. Commun.">
        <title>Thousands of microbial genomes shed light on interconnected biogeochemical processes in an aquifer system.</title>
        <authorList>
            <person name="Anantharaman K."/>
            <person name="Brown C.T."/>
            <person name="Hug L.A."/>
            <person name="Sharon I."/>
            <person name="Castelle C.J."/>
            <person name="Probst A.J."/>
            <person name="Thomas B.C."/>
            <person name="Singh A."/>
            <person name="Wilkins M.J."/>
            <person name="Karaoz U."/>
            <person name="Brodie E.L."/>
            <person name="Williams K.H."/>
            <person name="Hubbard S.S."/>
            <person name="Banfield J.F."/>
        </authorList>
    </citation>
    <scope>NUCLEOTIDE SEQUENCE [LARGE SCALE GENOMIC DNA]</scope>
</reference>
<organism evidence="7 8">
    <name type="scientific">Candidatus Woesebacteria bacterium RIFCSPLOWO2_01_FULL_39_21</name>
    <dbReference type="NCBI Taxonomy" id="1802519"/>
    <lineage>
        <taxon>Bacteria</taxon>
        <taxon>Candidatus Woeseibacteriota</taxon>
    </lineage>
</organism>
<keyword evidence="5" id="KW-0645">Protease</keyword>
<keyword evidence="4 5" id="KW-0378">Hydrolase</keyword>
<accession>A0A1F8BHI4</accession>
<dbReference type="CDD" id="cd06530">
    <property type="entry name" value="S26_SPase_I"/>
    <property type="match status" value="1"/>
</dbReference>
<dbReference type="EMBL" id="MGHF01000016">
    <property type="protein sequence ID" value="OGM63511.1"/>
    <property type="molecule type" value="Genomic_DNA"/>
</dbReference>
<evidence type="ECO:0000256" key="4">
    <source>
        <dbReference type="ARBA" id="ARBA00022801"/>
    </source>
</evidence>
<dbReference type="Pfam" id="PF10502">
    <property type="entry name" value="Peptidase_S26"/>
    <property type="match status" value="1"/>
</dbReference>
<dbReference type="SUPFAM" id="SSF51306">
    <property type="entry name" value="LexA/Signal peptidase"/>
    <property type="match status" value="1"/>
</dbReference>
<dbReference type="AlphaFoldDB" id="A0A1F8BHI4"/>
<evidence type="ECO:0000313" key="8">
    <source>
        <dbReference type="Proteomes" id="UP000177082"/>
    </source>
</evidence>
<keyword evidence="5" id="KW-0472">Membrane</keyword>
<dbReference type="PROSITE" id="PS00761">
    <property type="entry name" value="SPASE_I_3"/>
    <property type="match status" value="1"/>
</dbReference>
<dbReference type="Gene3D" id="2.10.109.10">
    <property type="entry name" value="Umud Fragment, subunit A"/>
    <property type="match status" value="1"/>
</dbReference>
<dbReference type="GO" id="GO:0016020">
    <property type="term" value="C:membrane"/>
    <property type="evidence" value="ECO:0007669"/>
    <property type="project" value="UniProtKB-SubCell"/>
</dbReference>
<sequence length="171" mass="19249">MIILVYKKIFVVFFGLAFLLVVIYLFILQPHQIVGTSMEPSIKNRQVYLVNKAAYLLASPNRGDVVVYEVSSKSYGDFIGRIISLPGEAIKITEDGKVYINQKLLDEPYIEGVTYVKGSGILSNEQEVVVPENEFFVLGDNRYHSSDSRQFGFVKRSDIVGKLVTCILNCK</sequence>
<evidence type="ECO:0000256" key="1">
    <source>
        <dbReference type="ARBA" id="ARBA00000677"/>
    </source>
</evidence>
<proteinExistence type="inferred from homology"/>
<dbReference type="STRING" id="1802519.A2961_01880"/>
<keyword evidence="5" id="KW-1133">Transmembrane helix</keyword>
<dbReference type="InterPro" id="IPR000223">
    <property type="entry name" value="Pept_S26A_signal_pept_1"/>
</dbReference>
<gene>
    <name evidence="7" type="ORF">A2961_01880</name>
</gene>
<comment type="similarity">
    <text evidence="2 5">Belongs to the peptidase S26 family.</text>
</comment>
<comment type="subcellular location">
    <subcellularLocation>
        <location evidence="5">Membrane</location>
        <topology evidence="5">Single-pass type II membrane protein</topology>
    </subcellularLocation>
</comment>
<dbReference type="Proteomes" id="UP000177082">
    <property type="component" value="Unassembled WGS sequence"/>
</dbReference>
<dbReference type="GO" id="GO:0004252">
    <property type="term" value="F:serine-type endopeptidase activity"/>
    <property type="evidence" value="ECO:0007669"/>
    <property type="project" value="InterPro"/>
</dbReference>
<dbReference type="PRINTS" id="PR00727">
    <property type="entry name" value="LEADERPTASE"/>
</dbReference>
<dbReference type="InterPro" id="IPR036286">
    <property type="entry name" value="LexA/Signal_pep-like_sf"/>
</dbReference>
<feature type="transmembrane region" description="Helical" evidence="5">
    <location>
        <begin position="9"/>
        <end position="28"/>
    </location>
</feature>
<evidence type="ECO:0000256" key="5">
    <source>
        <dbReference type="RuleBase" id="RU362042"/>
    </source>
</evidence>
<dbReference type="PANTHER" id="PTHR43390:SF1">
    <property type="entry name" value="CHLOROPLAST PROCESSING PEPTIDASE"/>
    <property type="match status" value="1"/>
</dbReference>
<dbReference type="GO" id="GO:0006465">
    <property type="term" value="P:signal peptide processing"/>
    <property type="evidence" value="ECO:0007669"/>
    <property type="project" value="InterPro"/>
</dbReference>
<evidence type="ECO:0000313" key="7">
    <source>
        <dbReference type="EMBL" id="OGM63511.1"/>
    </source>
</evidence>
<comment type="caution">
    <text evidence="7">The sequence shown here is derived from an EMBL/GenBank/DDBJ whole genome shotgun (WGS) entry which is preliminary data.</text>
</comment>
<dbReference type="EC" id="3.4.21.89" evidence="3 5"/>
<comment type="catalytic activity">
    <reaction evidence="1 5">
        <text>Cleavage of hydrophobic, N-terminal signal or leader sequences from secreted and periplasmic proteins.</text>
        <dbReference type="EC" id="3.4.21.89"/>
    </reaction>
</comment>
<evidence type="ECO:0000256" key="2">
    <source>
        <dbReference type="ARBA" id="ARBA00009370"/>
    </source>
</evidence>
<name>A0A1F8BHI4_9BACT</name>
<protein>
    <recommendedName>
        <fullName evidence="3 5">Signal peptidase I</fullName>
        <ecNumber evidence="3 5">3.4.21.89</ecNumber>
    </recommendedName>
</protein>
<dbReference type="NCBIfam" id="TIGR02227">
    <property type="entry name" value="sigpep_I_bact"/>
    <property type="match status" value="1"/>
</dbReference>
<dbReference type="InterPro" id="IPR019758">
    <property type="entry name" value="Pept_S26A_signal_pept_1_CS"/>
</dbReference>
<dbReference type="InterPro" id="IPR019533">
    <property type="entry name" value="Peptidase_S26"/>
</dbReference>
<evidence type="ECO:0000259" key="6">
    <source>
        <dbReference type="Pfam" id="PF10502"/>
    </source>
</evidence>
<dbReference type="GO" id="GO:0009003">
    <property type="term" value="F:signal peptidase activity"/>
    <property type="evidence" value="ECO:0007669"/>
    <property type="project" value="UniProtKB-EC"/>
</dbReference>
<feature type="domain" description="Peptidase S26" evidence="6">
    <location>
        <begin position="9"/>
        <end position="165"/>
    </location>
</feature>
<keyword evidence="5" id="KW-0812">Transmembrane</keyword>
<dbReference type="PANTHER" id="PTHR43390">
    <property type="entry name" value="SIGNAL PEPTIDASE I"/>
    <property type="match status" value="1"/>
</dbReference>
<evidence type="ECO:0000256" key="3">
    <source>
        <dbReference type="ARBA" id="ARBA00013208"/>
    </source>
</evidence>